<keyword evidence="1" id="KW-0472">Membrane</keyword>
<accession>A0AAN5CDL7</accession>
<dbReference type="Proteomes" id="UP001328107">
    <property type="component" value="Unassembled WGS sequence"/>
</dbReference>
<dbReference type="AlphaFoldDB" id="A0AAN5CDL7"/>
<reference evidence="3" key="1">
    <citation type="submission" date="2022-10" db="EMBL/GenBank/DDBJ databases">
        <title>Genome assembly of Pristionchus species.</title>
        <authorList>
            <person name="Yoshida K."/>
            <person name="Sommer R.J."/>
        </authorList>
    </citation>
    <scope>NUCLEOTIDE SEQUENCE [LARGE SCALE GENOMIC DNA]</scope>
    <source>
        <strain evidence="3">RS5460</strain>
    </source>
</reference>
<comment type="caution">
    <text evidence="2">The sequence shown here is derived from an EMBL/GenBank/DDBJ whole genome shotgun (WGS) entry which is preliminary data.</text>
</comment>
<evidence type="ECO:0000256" key="1">
    <source>
        <dbReference type="SAM" id="Phobius"/>
    </source>
</evidence>
<proteinExistence type="predicted"/>
<keyword evidence="1" id="KW-1133">Transmembrane helix</keyword>
<name>A0AAN5CDL7_9BILA</name>
<gene>
    <name evidence="2" type="ORF">PMAYCL1PPCAC_09857</name>
</gene>
<feature type="transmembrane region" description="Helical" evidence="1">
    <location>
        <begin position="15"/>
        <end position="38"/>
    </location>
</feature>
<keyword evidence="1" id="KW-0812">Transmembrane</keyword>
<evidence type="ECO:0000313" key="3">
    <source>
        <dbReference type="Proteomes" id="UP001328107"/>
    </source>
</evidence>
<evidence type="ECO:0000313" key="2">
    <source>
        <dbReference type="EMBL" id="GMR39662.1"/>
    </source>
</evidence>
<keyword evidence="3" id="KW-1185">Reference proteome</keyword>
<sequence>MLVEDTGHRKGWETAALNLASIMFKYVVLNLLHSICILTNKLGKREVANSIIFGWRQISAVCSALIKEAISLLESGELISDYGRTSRTKLRNTCMNILAV</sequence>
<organism evidence="2 3">
    <name type="scientific">Pristionchus mayeri</name>
    <dbReference type="NCBI Taxonomy" id="1317129"/>
    <lineage>
        <taxon>Eukaryota</taxon>
        <taxon>Metazoa</taxon>
        <taxon>Ecdysozoa</taxon>
        <taxon>Nematoda</taxon>
        <taxon>Chromadorea</taxon>
        <taxon>Rhabditida</taxon>
        <taxon>Rhabditina</taxon>
        <taxon>Diplogasteromorpha</taxon>
        <taxon>Diplogasteroidea</taxon>
        <taxon>Neodiplogasteridae</taxon>
        <taxon>Pristionchus</taxon>
    </lineage>
</organism>
<dbReference type="EMBL" id="BTRK01000002">
    <property type="protein sequence ID" value="GMR39662.1"/>
    <property type="molecule type" value="Genomic_DNA"/>
</dbReference>
<protein>
    <submittedName>
        <fullName evidence="2">Uncharacterized protein</fullName>
    </submittedName>
</protein>